<evidence type="ECO:0000313" key="1">
    <source>
        <dbReference type="EMBL" id="QSS51917.1"/>
    </source>
</evidence>
<reference evidence="1" key="1">
    <citation type="submission" date="2021-01" db="EMBL/GenBank/DDBJ databases">
        <title>Chromosome-level genome assembly of a human fungal pathogen reveals clustering of transcriptionally co-regulated genes.</title>
        <authorList>
            <person name="Voorhies M."/>
            <person name="Cohen S."/>
            <person name="Shea T.P."/>
            <person name="Petrus S."/>
            <person name="Munoz J.F."/>
            <person name="Poplawski S."/>
            <person name="Goldman W.E."/>
            <person name="Michael T."/>
            <person name="Cuomo C.A."/>
            <person name="Sil A."/>
            <person name="Beyhan S."/>
        </authorList>
    </citation>
    <scope>NUCLEOTIDE SEQUENCE</scope>
    <source>
        <strain evidence="1">H88</strain>
    </source>
</reference>
<proteinExistence type="predicted"/>
<protein>
    <submittedName>
        <fullName evidence="1">Uncharacterized protein</fullName>
    </submittedName>
</protein>
<evidence type="ECO:0000313" key="2">
    <source>
        <dbReference type="Proteomes" id="UP000663419"/>
    </source>
</evidence>
<dbReference type="VEuPathDB" id="FungiDB:I7I53_07375"/>
<dbReference type="Proteomes" id="UP000663419">
    <property type="component" value="Chromosome 2"/>
</dbReference>
<sequence>MLEEQKHHHTLFFCLNRAPYPRYSILEQHAVIPGIETDPWDEYVWIDCEARAWGNFNEAGGQVWREGGYDTIHDPYTIL</sequence>
<name>A0A8A1LJD1_AJEC8</name>
<accession>A0A8A1LJD1</accession>
<dbReference type="AlphaFoldDB" id="A0A8A1LJD1"/>
<organism evidence="1 2">
    <name type="scientific">Ajellomyces capsulatus (strain H88)</name>
    <name type="common">Darling's disease fungus</name>
    <name type="synonym">Histoplasma capsulatum</name>
    <dbReference type="NCBI Taxonomy" id="544711"/>
    <lineage>
        <taxon>Eukaryota</taxon>
        <taxon>Fungi</taxon>
        <taxon>Dikarya</taxon>
        <taxon>Ascomycota</taxon>
        <taxon>Pezizomycotina</taxon>
        <taxon>Eurotiomycetes</taxon>
        <taxon>Eurotiomycetidae</taxon>
        <taxon>Onygenales</taxon>
        <taxon>Ajellomycetaceae</taxon>
        <taxon>Histoplasma</taxon>
    </lineage>
</organism>
<dbReference type="EMBL" id="CP069103">
    <property type="protein sequence ID" value="QSS51917.1"/>
    <property type="molecule type" value="Genomic_DNA"/>
</dbReference>
<gene>
    <name evidence="1" type="ORF">I7I53_07375</name>
</gene>